<dbReference type="AlphaFoldDB" id="A0A225W474"/>
<comment type="caution">
    <text evidence="1">The sequence shown here is derived from an EMBL/GenBank/DDBJ whole genome shotgun (WGS) entry which is preliminary data.</text>
</comment>
<gene>
    <name evidence="1" type="ORF">PHMEG_00014267</name>
</gene>
<reference evidence="2" key="1">
    <citation type="submission" date="2017-03" db="EMBL/GenBank/DDBJ databases">
        <title>Phytopthora megakarya and P. palmivora, two closely related causual agents of cacao black pod achieved similar genome size and gene model numbers by different mechanisms.</title>
        <authorList>
            <person name="Ali S."/>
            <person name="Shao J."/>
            <person name="Larry D.J."/>
            <person name="Kronmiller B."/>
            <person name="Shen D."/>
            <person name="Strem M.D."/>
            <person name="Melnick R.L."/>
            <person name="Guiltinan M.J."/>
            <person name="Tyler B.M."/>
            <person name="Meinhardt L.W."/>
            <person name="Bailey B.A."/>
        </authorList>
    </citation>
    <scope>NUCLEOTIDE SEQUENCE [LARGE SCALE GENOMIC DNA]</scope>
    <source>
        <strain evidence="2">zdho120</strain>
    </source>
</reference>
<dbReference type="Proteomes" id="UP000198211">
    <property type="component" value="Unassembled WGS sequence"/>
</dbReference>
<organism evidence="1 2">
    <name type="scientific">Phytophthora megakarya</name>
    <dbReference type="NCBI Taxonomy" id="4795"/>
    <lineage>
        <taxon>Eukaryota</taxon>
        <taxon>Sar</taxon>
        <taxon>Stramenopiles</taxon>
        <taxon>Oomycota</taxon>
        <taxon>Peronosporomycetes</taxon>
        <taxon>Peronosporales</taxon>
        <taxon>Peronosporaceae</taxon>
        <taxon>Phytophthora</taxon>
    </lineage>
</organism>
<keyword evidence="2" id="KW-1185">Reference proteome</keyword>
<dbReference type="EMBL" id="NBNE01001812">
    <property type="protein sequence ID" value="OWZ12551.1"/>
    <property type="molecule type" value="Genomic_DNA"/>
</dbReference>
<evidence type="ECO:0000313" key="1">
    <source>
        <dbReference type="EMBL" id="OWZ12551.1"/>
    </source>
</evidence>
<proteinExistence type="predicted"/>
<protein>
    <submittedName>
        <fullName evidence="1">Uncharacterized protein</fullName>
    </submittedName>
</protein>
<accession>A0A225W474</accession>
<sequence length="133" mass="14609">MPYKTKSLEYITAVKFAELATLAETCVSPNSPSRGALSAAKVIDCVIEEVGWLVEDKVTCTGFVRAATHLCKVSTQEELVSTREELRNDALSARQLLRDVVSSGVNDSKFSIAYGKRPKHPSKECKVFRIGMV</sequence>
<evidence type="ECO:0000313" key="2">
    <source>
        <dbReference type="Proteomes" id="UP000198211"/>
    </source>
</evidence>
<name>A0A225W474_9STRA</name>